<evidence type="ECO:0000313" key="2">
    <source>
        <dbReference type="EMBL" id="KAF4614918.1"/>
    </source>
</evidence>
<dbReference type="SUPFAM" id="SSF55486">
    <property type="entry name" value="Metalloproteases ('zincins'), catalytic domain"/>
    <property type="match status" value="1"/>
</dbReference>
<evidence type="ECO:0000259" key="1">
    <source>
        <dbReference type="Pfam" id="PF01400"/>
    </source>
</evidence>
<comment type="caution">
    <text evidence="2">The sequence shown here is derived from an EMBL/GenBank/DDBJ whole genome shotgun (WGS) entry which is preliminary data.</text>
</comment>
<keyword evidence="3" id="KW-1185">Reference proteome</keyword>
<proteinExistence type="predicted"/>
<dbReference type="InterPro" id="IPR024079">
    <property type="entry name" value="MetalloPept_cat_dom_sf"/>
</dbReference>
<evidence type="ECO:0000313" key="3">
    <source>
        <dbReference type="Proteomes" id="UP000521872"/>
    </source>
</evidence>
<dbReference type="EMBL" id="JAACJL010000044">
    <property type="protein sequence ID" value="KAF4614918.1"/>
    <property type="molecule type" value="Genomic_DNA"/>
</dbReference>
<protein>
    <recommendedName>
        <fullName evidence="1">Peptidase M12A domain-containing protein</fullName>
    </recommendedName>
</protein>
<dbReference type="GO" id="GO:0006508">
    <property type="term" value="P:proteolysis"/>
    <property type="evidence" value="ECO:0007669"/>
    <property type="project" value="InterPro"/>
</dbReference>
<name>A0A8H4QPS4_9AGAR</name>
<dbReference type="Gene3D" id="3.40.390.10">
    <property type="entry name" value="Collagenase (Catalytic Domain)"/>
    <property type="match status" value="1"/>
</dbReference>
<gene>
    <name evidence="2" type="ORF">D9613_003345</name>
</gene>
<sequence length="429" mass="47910">MHTGGPSLSKLDPEQAIKRYTLLERSPFPIAGNWVYYPFQIYVMDGRLARGSLSSAGYREHCKCTILKRDGIYATGCYEDFSDTLRVIAQLMLDPWMAYSTIAISISLPSSEPPPRKLQINILEWTVLVPDVARTWVHTARSQHPNELAWSVEVSEEVENVLKASKRSADAAARASKLTASQLSSPLSLSMRLGLAFVFGFASHFAYVASSPVNEFGDFSGLDGEVLPIGDVEDDLSLAEIESLNVKDSNNNILNAMYMNRTTNTIRIKDDIYGVRTVNYWVTHDNKAVIDGDVLYPGTLDDFLSKEYAGDEEEGPSVERRSLSFFRGAQTWPRSTVFYKYYDAATEFRLRTIVPPAMSEWKRLAPYLTFHQLPNSPAQMNGVVTITTHSQGCFASLGYSFSSMQLNLQQPGCYYAEALHEIGHNLGKS</sequence>
<dbReference type="Proteomes" id="UP000521872">
    <property type="component" value="Unassembled WGS sequence"/>
</dbReference>
<dbReference type="Pfam" id="PF01400">
    <property type="entry name" value="Astacin"/>
    <property type="match status" value="1"/>
</dbReference>
<dbReference type="InterPro" id="IPR001506">
    <property type="entry name" value="Peptidase_M12A"/>
</dbReference>
<accession>A0A8H4QPS4</accession>
<feature type="domain" description="Peptidase M12A" evidence="1">
    <location>
        <begin position="331"/>
        <end position="427"/>
    </location>
</feature>
<dbReference type="GO" id="GO:0004222">
    <property type="term" value="F:metalloendopeptidase activity"/>
    <property type="evidence" value="ECO:0007669"/>
    <property type="project" value="InterPro"/>
</dbReference>
<dbReference type="AlphaFoldDB" id="A0A8H4QPS4"/>
<reference evidence="2 3" key="1">
    <citation type="submission" date="2019-12" db="EMBL/GenBank/DDBJ databases">
        <authorList>
            <person name="Floudas D."/>
            <person name="Bentzer J."/>
            <person name="Ahren D."/>
            <person name="Johansson T."/>
            <person name="Persson P."/>
            <person name="Tunlid A."/>
        </authorList>
    </citation>
    <scope>NUCLEOTIDE SEQUENCE [LARGE SCALE GENOMIC DNA]</scope>
    <source>
        <strain evidence="2 3">CBS 102.39</strain>
    </source>
</reference>
<organism evidence="2 3">
    <name type="scientific">Agrocybe pediades</name>
    <dbReference type="NCBI Taxonomy" id="84607"/>
    <lineage>
        <taxon>Eukaryota</taxon>
        <taxon>Fungi</taxon>
        <taxon>Dikarya</taxon>
        <taxon>Basidiomycota</taxon>
        <taxon>Agaricomycotina</taxon>
        <taxon>Agaricomycetes</taxon>
        <taxon>Agaricomycetidae</taxon>
        <taxon>Agaricales</taxon>
        <taxon>Agaricineae</taxon>
        <taxon>Strophariaceae</taxon>
        <taxon>Agrocybe</taxon>
    </lineage>
</organism>